<dbReference type="InterPro" id="IPR002139">
    <property type="entry name" value="Ribo/fructo_kinase"/>
</dbReference>
<dbReference type="GO" id="GO:0006000">
    <property type="term" value="P:fructose metabolic process"/>
    <property type="evidence" value="ECO:0007669"/>
    <property type="project" value="UniProtKB-ARBA"/>
</dbReference>
<evidence type="ECO:0000256" key="1">
    <source>
        <dbReference type="ARBA" id="ARBA00010688"/>
    </source>
</evidence>
<sequence>MSAASAARSVVTLGETMALMSSDSFGPLQHTRAMTLGIGGSESNVAIALRRLGTPVTWIGRVGEDSLGDMVLREISAEGVSVVGIRDPEAPTGLMVKERRTSRDTRVWYYRRGNAGSRLRPEDIDPELIRSASLLHLTGITPALSDTAADAVFEAIRVAREAGVTVSFDLNFRGKLWSAEQAGVVYRRILPLVDVVFAGDDEAAIAVGAAATPLLLAHRLIEAGAGDAIVKLGERGAVAVVQGREYTRAAIPTTVLDTVGAGDGFVAGYLADYLLGHDVDTRLTTAVTVGAYACLVPGDWEGMPRRSELAALGASEPVSR</sequence>
<evidence type="ECO:0000256" key="2">
    <source>
        <dbReference type="ARBA" id="ARBA00022679"/>
    </source>
</evidence>
<dbReference type="EMBL" id="JPXF01000103">
    <property type="protein sequence ID" value="KGJ72044.1"/>
    <property type="molecule type" value="Genomic_DNA"/>
</dbReference>
<dbReference type="PROSITE" id="PS00584">
    <property type="entry name" value="PFKB_KINASES_2"/>
    <property type="match status" value="1"/>
</dbReference>
<proteinExistence type="inferred from homology"/>
<keyword evidence="5" id="KW-0067">ATP-binding</keyword>
<name>A0A099J0U3_9MICO</name>
<dbReference type="Proteomes" id="UP000029864">
    <property type="component" value="Unassembled WGS sequence"/>
</dbReference>
<dbReference type="PANTHER" id="PTHR43085:SF1">
    <property type="entry name" value="PSEUDOURIDINE KINASE-RELATED"/>
    <property type="match status" value="1"/>
</dbReference>
<reference evidence="9 11" key="2">
    <citation type="submission" date="2020-08" db="EMBL/GenBank/DDBJ databases">
        <title>Sequencing the genomes of 1000 actinobacteria strains.</title>
        <authorList>
            <person name="Klenk H.-P."/>
        </authorList>
    </citation>
    <scope>NUCLEOTIDE SEQUENCE [LARGE SCALE GENOMIC DNA]</scope>
    <source>
        <strain evidence="9 11">DSM 21065</strain>
    </source>
</reference>
<dbReference type="GO" id="GO:0008865">
    <property type="term" value="F:fructokinase activity"/>
    <property type="evidence" value="ECO:0007669"/>
    <property type="project" value="UniProtKB-ARBA"/>
</dbReference>
<dbReference type="InterPro" id="IPR029056">
    <property type="entry name" value="Ribokinase-like"/>
</dbReference>
<dbReference type="eggNOG" id="COG0524">
    <property type="taxonomic scope" value="Bacteria"/>
</dbReference>
<evidence type="ECO:0000313" key="10">
    <source>
        <dbReference type="Proteomes" id="UP000029864"/>
    </source>
</evidence>
<dbReference type="CDD" id="cd01166">
    <property type="entry name" value="KdgK"/>
    <property type="match status" value="1"/>
</dbReference>
<dbReference type="Gene3D" id="3.40.1190.20">
    <property type="match status" value="1"/>
</dbReference>
<dbReference type="EC" id="2.7.1.45" evidence="9"/>
<accession>A0A099J0U3</accession>
<reference evidence="8 10" key="1">
    <citation type="submission" date="2014-08" db="EMBL/GenBank/DDBJ databases">
        <authorList>
            <person name="Sisinthy S."/>
        </authorList>
    </citation>
    <scope>NUCLEOTIDE SEQUENCE [LARGE SCALE GENOMIC DNA]</scope>
    <source>
        <strain evidence="8 10">RuG17</strain>
    </source>
</reference>
<keyword evidence="4 6" id="KW-0418">Kinase</keyword>
<dbReference type="PRINTS" id="PR00990">
    <property type="entry name" value="RIBOKINASE"/>
</dbReference>
<organism evidence="8 10">
    <name type="scientific">Cryobacterium roopkundense</name>
    <dbReference type="NCBI Taxonomy" id="1001240"/>
    <lineage>
        <taxon>Bacteria</taxon>
        <taxon>Bacillati</taxon>
        <taxon>Actinomycetota</taxon>
        <taxon>Actinomycetes</taxon>
        <taxon>Micrococcales</taxon>
        <taxon>Microbacteriaceae</taxon>
        <taxon>Cryobacterium</taxon>
    </lineage>
</organism>
<dbReference type="RefSeq" id="WP_035839197.1">
    <property type="nucleotide sequence ID" value="NZ_JACHBQ010000001.1"/>
</dbReference>
<evidence type="ECO:0000313" key="9">
    <source>
        <dbReference type="EMBL" id="MBB5642600.1"/>
    </source>
</evidence>
<dbReference type="InterPro" id="IPR011611">
    <property type="entry name" value="PfkB_dom"/>
</dbReference>
<dbReference type="PANTHER" id="PTHR43085">
    <property type="entry name" value="HEXOKINASE FAMILY MEMBER"/>
    <property type="match status" value="1"/>
</dbReference>
<dbReference type="STRING" id="1001240.GY21_18035"/>
<evidence type="ECO:0000256" key="6">
    <source>
        <dbReference type="RuleBase" id="RU003704"/>
    </source>
</evidence>
<feature type="domain" description="Carbohydrate kinase PfkB" evidence="7">
    <location>
        <begin position="9"/>
        <end position="302"/>
    </location>
</feature>
<dbReference type="AlphaFoldDB" id="A0A099J0U3"/>
<dbReference type="SUPFAM" id="SSF53613">
    <property type="entry name" value="Ribokinase-like"/>
    <property type="match status" value="1"/>
</dbReference>
<evidence type="ECO:0000313" key="11">
    <source>
        <dbReference type="Proteomes" id="UP000561726"/>
    </source>
</evidence>
<dbReference type="EMBL" id="JACHBQ010000001">
    <property type="protein sequence ID" value="MBB5642600.1"/>
    <property type="molecule type" value="Genomic_DNA"/>
</dbReference>
<gene>
    <name evidence="9" type="ORF">BJ997_003148</name>
    <name evidence="8" type="ORF">GY21_18035</name>
</gene>
<protein>
    <submittedName>
        <fullName evidence="9">2-dehydro-3-deoxygluconokinase</fullName>
        <ecNumber evidence="9">2.7.1.45</ecNumber>
    </submittedName>
    <submittedName>
        <fullName evidence="8">Sugar kinase</fullName>
    </submittedName>
</protein>
<evidence type="ECO:0000256" key="3">
    <source>
        <dbReference type="ARBA" id="ARBA00022741"/>
    </source>
</evidence>
<dbReference type="Proteomes" id="UP000561726">
    <property type="component" value="Unassembled WGS sequence"/>
</dbReference>
<keyword evidence="10" id="KW-1185">Reference proteome</keyword>
<dbReference type="OrthoDB" id="9808601at2"/>
<dbReference type="GO" id="GO:0008673">
    <property type="term" value="F:2-dehydro-3-deoxygluconokinase activity"/>
    <property type="evidence" value="ECO:0007669"/>
    <property type="project" value="UniProtKB-EC"/>
</dbReference>
<keyword evidence="2 6" id="KW-0808">Transferase</keyword>
<keyword evidence="3" id="KW-0547">Nucleotide-binding</keyword>
<dbReference type="Pfam" id="PF00294">
    <property type="entry name" value="PfkB"/>
    <property type="match status" value="1"/>
</dbReference>
<evidence type="ECO:0000256" key="4">
    <source>
        <dbReference type="ARBA" id="ARBA00022777"/>
    </source>
</evidence>
<evidence type="ECO:0000259" key="7">
    <source>
        <dbReference type="Pfam" id="PF00294"/>
    </source>
</evidence>
<dbReference type="InterPro" id="IPR050306">
    <property type="entry name" value="PfkB_Carbo_kinase"/>
</dbReference>
<dbReference type="InterPro" id="IPR002173">
    <property type="entry name" value="Carboh/pur_kinase_PfkB_CS"/>
</dbReference>
<evidence type="ECO:0000256" key="5">
    <source>
        <dbReference type="ARBA" id="ARBA00022840"/>
    </source>
</evidence>
<evidence type="ECO:0000313" key="8">
    <source>
        <dbReference type="EMBL" id="KGJ72044.1"/>
    </source>
</evidence>
<comment type="similarity">
    <text evidence="1 6">Belongs to the carbohydrate kinase PfkB family.</text>
</comment>
<dbReference type="GO" id="GO:0005524">
    <property type="term" value="F:ATP binding"/>
    <property type="evidence" value="ECO:0007669"/>
    <property type="project" value="UniProtKB-KW"/>
</dbReference>
<comment type="caution">
    <text evidence="8">The sequence shown here is derived from an EMBL/GenBank/DDBJ whole genome shotgun (WGS) entry which is preliminary data.</text>
</comment>